<evidence type="ECO:0000256" key="10">
    <source>
        <dbReference type="ARBA" id="ARBA00049406"/>
    </source>
</evidence>
<evidence type="ECO:0000256" key="3">
    <source>
        <dbReference type="ARBA" id="ARBA00008636"/>
    </source>
</evidence>
<feature type="domain" description="Serine dehydratase-like alpha subunit" evidence="12">
    <location>
        <begin position="172"/>
        <end position="440"/>
    </location>
</feature>
<keyword evidence="4 11" id="KW-0312">Gluconeogenesis</keyword>
<dbReference type="Proteomes" id="UP000523614">
    <property type="component" value="Unassembled WGS sequence"/>
</dbReference>
<dbReference type="Gene3D" id="3.30.1330.90">
    <property type="entry name" value="D-3-phosphoglycerate dehydrogenase, domain 3"/>
    <property type="match status" value="1"/>
</dbReference>
<comment type="pathway">
    <text evidence="2">Carbohydrate biosynthesis; gluconeogenesis.</text>
</comment>
<evidence type="ECO:0000256" key="4">
    <source>
        <dbReference type="ARBA" id="ARBA00022432"/>
    </source>
</evidence>
<dbReference type="GO" id="GO:0006094">
    <property type="term" value="P:gluconeogenesis"/>
    <property type="evidence" value="ECO:0007669"/>
    <property type="project" value="UniProtKB-KW"/>
</dbReference>
<keyword evidence="6 11" id="KW-0479">Metal-binding</keyword>
<name>A0A847HB11_9CORY</name>
<dbReference type="NCBIfam" id="TIGR00720">
    <property type="entry name" value="sda_mono"/>
    <property type="match status" value="1"/>
</dbReference>
<proteinExistence type="inferred from homology"/>
<evidence type="ECO:0000313" key="14">
    <source>
        <dbReference type="EMBL" id="NLF90475.1"/>
    </source>
</evidence>
<evidence type="ECO:0000256" key="5">
    <source>
        <dbReference type="ARBA" id="ARBA00022485"/>
    </source>
</evidence>
<accession>A0A847HB11</accession>
<dbReference type="InterPro" id="IPR051318">
    <property type="entry name" value="Fe-S_L-Ser"/>
</dbReference>
<dbReference type="EMBL" id="JAAYYP010000129">
    <property type="protein sequence ID" value="NLF90475.1"/>
    <property type="molecule type" value="Genomic_DNA"/>
</dbReference>
<dbReference type="GO" id="GO:0051539">
    <property type="term" value="F:4 iron, 4 sulfur cluster binding"/>
    <property type="evidence" value="ECO:0007669"/>
    <property type="project" value="UniProtKB-UniRule"/>
</dbReference>
<dbReference type="EC" id="4.3.1.17" evidence="11"/>
<dbReference type="InterPro" id="IPR029009">
    <property type="entry name" value="ASB_dom_sf"/>
</dbReference>
<evidence type="ECO:0000256" key="9">
    <source>
        <dbReference type="ARBA" id="ARBA00023239"/>
    </source>
</evidence>
<evidence type="ECO:0000256" key="11">
    <source>
        <dbReference type="RuleBase" id="RU366059"/>
    </source>
</evidence>
<dbReference type="PANTHER" id="PTHR30182">
    <property type="entry name" value="L-SERINE DEHYDRATASE"/>
    <property type="match status" value="1"/>
</dbReference>
<sequence length="452" mass="46351">MSVSVLDMFSIGIGPSSSHTVGPMRAAAAFVRDLGHLPEHVDITLRGSLASTGRGHGTDRAVLLGLVGWEPTTVPADVDSVPELGVRIPDEGSVTGPAGTVSYRITWDPAPAPEHPNCLVFSADGNTGEYFSVGGGFIRTRSDLDTPAGGGGPEVPLPFSTAAELLAHCARENLTFAEVTAANEAALHGGAAQVDAHLDAVWDAMRACVTAGIATTGLLPGGLGVVRRAPGLYAQLTDPDSGPRKGRDGLTAMDWVSLYALAVNEENAAGRRVVTAPTNGAAGIVPAVMHYARDYLADFTRQRAREFLLTAGAVGIIIKENASISGAEVGCQGEVGSASAMAAAGLCAAIGGTPDQVENAAEIALEHNLGLTCDPVGGLVQIPCIERNAIGAVKAINAARLARLGSGLHRVTLDEVVQTMAETGRDMMTKYKETSTGGLAVNLGLPVSIPEC</sequence>
<evidence type="ECO:0000256" key="6">
    <source>
        <dbReference type="ARBA" id="ARBA00022723"/>
    </source>
</evidence>
<protein>
    <recommendedName>
        <fullName evidence="11">L-serine dehydratase</fullName>
        <ecNumber evidence="11">4.3.1.17</ecNumber>
    </recommendedName>
</protein>
<dbReference type="Pfam" id="PF03315">
    <property type="entry name" value="SDH_beta"/>
    <property type="match status" value="1"/>
</dbReference>
<feature type="domain" description="Serine dehydratase beta chain" evidence="13">
    <location>
        <begin position="4"/>
        <end position="141"/>
    </location>
</feature>
<comment type="similarity">
    <text evidence="3 11">Belongs to the iron-sulfur dependent L-serine dehydratase family.</text>
</comment>
<evidence type="ECO:0000256" key="1">
    <source>
        <dbReference type="ARBA" id="ARBA00001966"/>
    </source>
</evidence>
<comment type="cofactor">
    <cofactor evidence="1 11">
        <name>[4Fe-4S] cluster</name>
        <dbReference type="ChEBI" id="CHEBI:49883"/>
    </cofactor>
</comment>
<gene>
    <name evidence="14" type="ORF">GX570_03910</name>
</gene>
<evidence type="ECO:0000256" key="2">
    <source>
        <dbReference type="ARBA" id="ARBA00004742"/>
    </source>
</evidence>
<dbReference type="Pfam" id="PF03313">
    <property type="entry name" value="SDH_alpha"/>
    <property type="match status" value="1"/>
</dbReference>
<keyword evidence="9 11" id="KW-0456">Lyase</keyword>
<dbReference type="GO" id="GO:0003941">
    <property type="term" value="F:L-serine ammonia-lyase activity"/>
    <property type="evidence" value="ECO:0007669"/>
    <property type="project" value="UniProtKB-UniRule"/>
</dbReference>
<dbReference type="InterPro" id="IPR005131">
    <property type="entry name" value="Ser_deHydtase_bsu"/>
</dbReference>
<evidence type="ECO:0000259" key="13">
    <source>
        <dbReference type="Pfam" id="PF03315"/>
    </source>
</evidence>
<keyword evidence="5 11" id="KW-0004">4Fe-4S</keyword>
<comment type="caution">
    <text evidence="14">The sequence shown here is derived from an EMBL/GenBank/DDBJ whole genome shotgun (WGS) entry which is preliminary data.</text>
</comment>
<dbReference type="AlphaFoldDB" id="A0A847HB11"/>
<evidence type="ECO:0000259" key="12">
    <source>
        <dbReference type="Pfam" id="PF03313"/>
    </source>
</evidence>
<dbReference type="PANTHER" id="PTHR30182:SF1">
    <property type="entry name" value="L-SERINE DEHYDRATASE 1"/>
    <property type="match status" value="1"/>
</dbReference>
<dbReference type="InterPro" id="IPR005130">
    <property type="entry name" value="Ser_deHydtase-like_asu"/>
</dbReference>
<keyword evidence="7 11" id="KW-0408">Iron</keyword>
<organism evidence="14 15">
    <name type="scientific">Corynebacterium marinum</name>
    <dbReference type="NCBI Taxonomy" id="349751"/>
    <lineage>
        <taxon>Bacteria</taxon>
        <taxon>Bacillati</taxon>
        <taxon>Actinomycetota</taxon>
        <taxon>Actinomycetes</taxon>
        <taxon>Mycobacteriales</taxon>
        <taxon>Corynebacteriaceae</taxon>
        <taxon>Corynebacterium</taxon>
    </lineage>
</organism>
<comment type="catalytic activity">
    <reaction evidence="10 11">
        <text>L-serine = pyruvate + NH4(+)</text>
        <dbReference type="Rhea" id="RHEA:19169"/>
        <dbReference type="ChEBI" id="CHEBI:15361"/>
        <dbReference type="ChEBI" id="CHEBI:28938"/>
        <dbReference type="ChEBI" id="CHEBI:33384"/>
        <dbReference type="EC" id="4.3.1.17"/>
    </reaction>
</comment>
<dbReference type="SUPFAM" id="SSF143548">
    <property type="entry name" value="Serine metabolism enzymes domain"/>
    <property type="match status" value="1"/>
</dbReference>
<evidence type="ECO:0000313" key="15">
    <source>
        <dbReference type="Proteomes" id="UP000523614"/>
    </source>
</evidence>
<keyword evidence="8 11" id="KW-0411">Iron-sulfur</keyword>
<dbReference type="GO" id="GO:0046872">
    <property type="term" value="F:metal ion binding"/>
    <property type="evidence" value="ECO:0007669"/>
    <property type="project" value="UniProtKB-KW"/>
</dbReference>
<evidence type="ECO:0000256" key="8">
    <source>
        <dbReference type="ARBA" id="ARBA00023014"/>
    </source>
</evidence>
<reference evidence="14 15" key="1">
    <citation type="journal article" date="2020" name="Biotechnol. Biofuels">
        <title>New insights from the biogas microbiome by comprehensive genome-resolved metagenomics of nearly 1600 species originating from multiple anaerobic digesters.</title>
        <authorList>
            <person name="Campanaro S."/>
            <person name="Treu L."/>
            <person name="Rodriguez-R L.M."/>
            <person name="Kovalovszki A."/>
            <person name="Ziels R.M."/>
            <person name="Maus I."/>
            <person name="Zhu X."/>
            <person name="Kougias P.G."/>
            <person name="Basile A."/>
            <person name="Luo G."/>
            <person name="Schluter A."/>
            <person name="Konstantinidis K.T."/>
            <person name="Angelidaki I."/>
        </authorList>
    </citation>
    <scope>NUCLEOTIDE SEQUENCE [LARGE SCALE GENOMIC DNA]</scope>
    <source>
        <strain evidence="14">AS06rmzACSIP_235</strain>
    </source>
</reference>
<evidence type="ECO:0000256" key="7">
    <source>
        <dbReference type="ARBA" id="ARBA00023004"/>
    </source>
</evidence>
<dbReference type="InterPro" id="IPR004644">
    <property type="entry name" value="Fe-S_L-Ser_mono"/>
</dbReference>